<name>A0A9W4WUT6_9GLOM</name>
<dbReference type="Proteomes" id="UP001153678">
    <property type="component" value="Unassembled WGS sequence"/>
</dbReference>
<reference evidence="1" key="1">
    <citation type="submission" date="2022-08" db="EMBL/GenBank/DDBJ databases">
        <authorList>
            <person name="Kallberg Y."/>
            <person name="Tangrot J."/>
            <person name="Rosling A."/>
        </authorList>
    </citation>
    <scope>NUCLEOTIDE SEQUENCE</scope>
    <source>
        <strain evidence="1">Wild A</strain>
    </source>
</reference>
<protein>
    <submittedName>
        <fullName evidence="1">2638_t:CDS:1</fullName>
    </submittedName>
</protein>
<dbReference type="EMBL" id="CAMKVN010005218">
    <property type="protein sequence ID" value="CAI2188464.1"/>
    <property type="molecule type" value="Genomic_DNA"/>
</dbReference>
<evidence type="ECO:0000313" key="2">
    <source>
        <dbReference type="Proteomes" id="UP001153678"/>
    </source>
</evidence>
<dbReference type="AlphaFoldDB" id="A0A9W4WUT6"/>
<organism evidence="1 2">
    <name type="scientific">Funneliformis geosporum</name>
    <dbReference type="NCBI Taxonomy" id="1117311"/>
    <lineage>
        <taxon>Eukaryota</taxon>
        <taxon>Fungi</taxon>
        <taxon>Fungi incertae sedis</taxon>
        <taxon>Mucoromycota</taxon>
        <taxon>Glomeromycotina</taxon>
        <taxon>Glomeromycetes</taxon>
        <taxon>Glomerales</taxon>
        <taxon>Glomeraceae</taxon>
        <taxon>Funneliformis</taxon>
    </lineage>
</organism>
<sequence length="46" mass="5136">FWKSSFLPEKLAESISESLLFLLRLLTCSWAASKSEAVFVTSLVEA</sequence>
<accession>A0A9W4WUT6</accession>
<comment type="caution">
    <text evidence="1">The sequence shown here is derived from an EMBL/GenBank/DDBJ whole genome shotgun (WGS) entry which is preliminary data.</text>
</comment>
<keyword evidence="2" id="KW-1185">Reference proteome</keyword>
<evidence type="ECO:0000313" key="1">
    <source>
        <dbReference type="EMBL" id="CAI2188464.1"/>
    </source>
</evidence>
<feature type="non-terminal residue" evidence="1">
    <location>
        <position position="1"/>
    </location>
</feature>
<proteinExistence type="predicted"/>
<gene>
    <name evidence="1" type="ORF">FWILDA_LOCUS13593</name>
</gene>